<keyword evidence="2" id="KW-1185">Reference proteome</keyword>
<evidence type="ECO:0000313" key="1">
    <source>
        <dbReference type="EMBL" id="CAD8201938.1"/>
    </source>
</evidence>
<dbReference type="EMBL" id="CAJJDP010000125">
    <property type="protein sequence ID" value="CAD8201938.1"/>
    <property type="molecule type" value="Genomic_DNA"/>
</dbReference>
<accession>A0A8S1XMJ0</accession>
<comment type="caution">
    <text evidence="1">The sequence shown here is derived from an EMBL/GenBank/DDBJ whole genome shotgun (WGS) entry which is preliminary data.</text>
</comment>
<dbReference type="OrthoDB" id="322481at2759"/>
<evidence type="ECO:0000313" key="2">
    <source>
        <dbReference type="Proteomes" id="UP000683925"/>
    </source>
</evidence>
<protein>
    <submittedName>
        <fullName evidence="1">Uncharacterized protein</fullName>
    </submittedName>
</protein>
<gene>
    <name evidence="1" type="ORF">POCTA_138.1.T1250225</name>
</gene>
<proteinExistence type="predicted"/>
<organism evidence="1 2">
    <name type="scientific">Paramecium octaurelia</name>
    <dbReference type="NCBI Taxonomy" id="43137"/>
    <lineage>
        <taxon>Eukaryota</taxon>
        <taxon>Sar</taxon>
        <taxon>Alveolata</taxon>
        <taxon>Ciliophora</taxon>
        <taxon>Intramacronucleata</taxon>
        <taxon>Oligohymenophorea</taxon>
        <taxon>Peniculida</taxon>
        <taxon>Parameciidae</taxon>
        <taxon>Paramecium</taxon>
    </lineage>
</organism>
<sequence length="120" mass="14349">MKYKLYNDIVYKVLVMRKIYEIDFNKQNYYSTELYVKIKSTFREKNINVENRVQFFEIYCAFNCHCYLKGSNALNLLFEMKVDLREQSFKNLGIRVLLVGGNFLRCNFSGSEFDNVEQMG</sequence>
<name>A0A8S1XMJ0_PAROT</name>
<dbReference type="AlphaFoldDB" id="A0A8S1XMJ0"/>
<dbReference type="Proteomes" id="UP000683925">
    <property type="component" value="Unassembled WGS sequence"/>
</dbReference>
<reference evidence="1" key="1">
    <citation type="submission" date="2021-01" db="EMBL/GenBank/DDBJ databases">
        <authorList>
            <consortium name="Genoscope - CEA"/>
            <person name="William W."/>
        </authorList>
    </citation>
    <scope>NUCLEOTIDE SEQUENCE</scope>
</reference>